<feature type="compositionally biased region" description="Low complexity" evidence="1">
    <location>
        <begin position="112"/>
        <end position="128"/>
    </location>
</feature>
<dbReference type="Proteomes" id="UP000321258">
    <property type="component" value="Unassembled WGS sequence"/>
</dbReference>
<gene>
    <name evidence="3" type="primary">yfdX</name>
    <name evidence="3" type="ORF">MHA02_41020</name>
</gene>
<evidence type="ECO:0000313" key="4">
    <source>
        <dbReference type="Proteomes" id="UP000321258"/>
    </source>
</evidence>
<evidence type="ECO:0000313" key="3">
    <source>
        <dbReference type="EMBL" id="GEP01715.1"/>
    </source>
</evidence>
<feature type="region of interest" description="Disordered" evidence="1">
    <location>
        <begin position="111"/>
        <end position="137"/>
    </location>
</feature>
<feature type="compositionally biased region" description="Polar residues" evidence="1">
    <location>
        <begin position="260"/>
        <end position="272"/>
    </location>
</feature>
<dbReference type="Gene3D" id="6.10.250.2140">
    <property type="match status" value="1"/>
</dbReference>
<feature type="compositionally biased region" description="Low complexity" evidence="1">
    <location>
        <begin position="245"/>
        <end position="257"/>
    </location>
</feature>
<dbReference type="Pfam" id="PF10938">
    <property type="entry name" value="YfdX"/>
    <property type="match status" value="1"/>
</dbReference>
<dbReference type="Gene3D" id="1.20.120.1940">
    <property type="entry name" value="YfdX protein domain"/>
    <property type="match status" value="1"/>
</dbReference>
<comment type="caution">
    <text evidence="3">The sequence shown here is derived from an EMBL/GenBank/DDBJ whole genome shotgun (WGS) entry which is preliminary data.</text>
</comment>
<dbReference type="AlphaFoldDB" id="A0A512IVI9"/>
<dbReference type="OrthoDB" id="6506866at2"/>
<dbReference type="EMBL" id="BJZT01000049">
    <property type="protein sequence ID" value="GEP01715.1"/>
    <property type="molecule type" value="Genomic_DNA"/>
</dbReference>
<feature type="signal peptide" evidence="2">
    <location>
        <begin position="1"/>
        <end position="23"/>
    </location>
</feature>
<dbReference type="RefSeq" id="WP_147082281.1">
    <property type="nucleotide sequence ID" value="NZ_BJZT01000049.1"/>
</dbReference>
<accession>A0A512IVI9</accession>
<dbReference type="InterPro" id="IPR021236">
    <property type="entry name" value="Uncharacterised_YfdX"/>
</dbReference>
<feature type="chain" id="PRO_5022066700" evidence="2">
    <location>
        <begin position="24"/>
        <end position="272"/>
    </location>
</feature>
<keyword evidence="2" id="KW-0732">Signal</keyword>
<reference evidence="3 4" key="1">
    <citation type="submission" date="2019-07" db="EMBL/GenBank/DDBJ databases">
        <title>Whole genome shotgun sequence of Methylobacterium haplocladii NBRC 107714.</title>
        <authorList>
            <person name="Hosoyama A."/>
            <person name="Uohara A."/>
            <person name="Ohji S."/>
            <person name="Ichikawa N."/>
        </authorList>
    </citation>
    <scope>NUCLEOTIDE SEQUENCE [LARGE SCALE GENOMIC DNA]</scope>
    <source>
        <strain evidence="3 4">NBRC 107714</strain>
    </source>
</reference>
<protein>
    <submittedName>
        <fullName evidence="3">Protein YfdX</fullName>
    </submittedName>
</protein>
<feature type="region of interest" description="Disordered" evidence="1">
    <location>
        <begin position="245"/>
        <end position="272"/>
    </location>
</feature>
<name>A0A512IVI9_9HYPH</name>
<evidence type="ECO:0000256" key="1">
    <source>
        <dbReference type="SAM" id="MobiDB-lite"/>
    </source>
</evidence>
<proteinExistence type="predicted"/>
<keyword evidence="4" id="KW-1185">Reference proteome</keyword>
<evidence type="ECO:0000256" key="2">
    <source>
        <dbReference type="SAM" id="SignalP"/>
    </source>
</evidence>
<organism evidence="3 4">
    <name type="scientific">Methylobacterium haplocladii</name>
    <dbReference type="NCBI Taxonomy" id="1176176"/>
    <lineage>
        <taxon>Bacteria</taxon>
        <taxon>Pseudomonadati</taxon>
        <taxon>Pseudomonadota</taxon>
        <taxon>Alphaproteobacteria</taxon>
        <taxon>Hyphomicrobiales</taxon>
        <taxon>Methylobacteriaceae</taxon>
        <taxon>Methylobacterium</taxon>
    </lineage>
</organism>
<sequence>MKRFDLVASLLAASTIVAGAAYAADQAAAPPTASQSSPTVQPGSAAQKAVDQYAVKLSSDGAGAFRDMHLARLAIFDADPAQAKTLVGKARTALATAKTDESVFTKAEADLKPPGAAKPAAAQSKSGGTASGTDMTKPVTWLPVDGQLVLGEDFIATPQKSAAVADANQSLEKGDRKGATEKLKLAGIDVNFTMAVLPLDRTTSDVDQAATLLDQGKYYEANAILKQAEDGMRFDMVDTTAIPQKAAAATGTAAPAAKEGQTTSATAKPSTH</sequence>